<dbReference type="eggNOG" id="COG1680">
    <property type="taxonomic scope" value="Bacteria"/>
</dbReference>
<evidence type="ECO:0000256" key="3">
    <source>
        <dbReference type="ARBA" id="ARBA00023251"/>
    </source>
</evidence>
<dbReference type="STRING" id="333138.LQ50_09575"/>
<dbReference type="PANTHER" id="PTHR22935">
    <property type="entry name" value="PENICILLIN-BINDING PROTEIN"/>
    <property type="match status" value="1"/>
</dbReference>
<dbReference type="GO" id="GO:0030288">
    <property type="term" value="C:outer membrane-bounded periplasmic space"/>
    <property type="evidence" value="ECO:0007669"/>
    <property type="project" value="InterPro"/>
</dbReference>
<dbReference type="InterPro" id="IPR001466">
    <property type="entry name" value="Beta-lactam-related"/>
</dbReference>
<dbReference type="Proteomes" id="UP000030832">
    <property type="component" value="Unassembled WGS sequence"/>
</dbReference>
<dbReference type="Gene3D" id="3.40.710.10">
    <property type="entry name" value="DD-peptidase/beta-lactamase superfamily"/>
    <property type="match status" value="1"/>
</dbReference>
<dbReference type="EMBL" id="JRJU01000009">
    <property type="protein sequence ID" value="KHF40502.1"/>
    <property type="molecule type" value="Genomic_DNA"/>
</dbReference>
<dbReference type="OrthoDB" id="9803467at2"/>
<proteinExistence type="inferred from homology"/>
<dbReference type="SUPFAM" id="SSF56601">
    <property type="entry name" value="beta-lactamase/transpeptidase-like"/>
    <property type="match status" value="1"/>
</dbReference>
<feature type="domain" description="Beta-lactamase-related" evidence="6">
    <location>
        <begin position="26"/>
        <end position="318"/>
    </location>
</feature>
<evidence type="ECO:0000313" key="8">
    <source>
        <dbReference type="Proteomes" id="UP000030832"/>
    </source>
</evidence>
<dbReference type="AlphaFoldDB" id="A0A0B0II02"/>
<gene>
    <name evidence="7" type="ORF">LQ50_09575</name>
</gene>
<dbReference type="GO" id="GO:0046677">
    <property type="term" value="P:response to antibiotic"/>
    <property type="evidence" value="ECO:0007669"/>
    <property type="project" value="UniProtKB-UniRule"/>
</dbReference>
<evidence type="ECO:0000256" key="1">
    <source>
        <dbReference type="ARBA" id="ARBA00007840"/>
    </source>
</evidence>
<evidence type="ECO:0000259" key="6">
    <source>
        <dbReference type="Pfam" id="PF00144"/>
    </source>
</evidence>
<dbReference type="InterPro" id="IPR051478">
    <property type="entry name" value="Beta-lactamase-like_AB/R"/>
</dbReference>
<organism evidence="7 8">
    <name type="scientific">Halalkalibacter okhensis</name>
    <dbReference type="NCBI Taxonomy" id="333138"/>
    <lineage>
        <taxon>Bacteria</taxon>
        <taxon>Bacillati</taxon>
        <taxon>Bacillota</taxon>
        <taxon>Bacilli</taxon>
        <taxon>Bacillales</taxon>
        <taxon>Bacillaceae</taxon>
        <taxon>Halalkalibacter</taxon>
    </lineage>
</organism>
<evidence type="ECO:0000313" key="7">
    <source>
        <dbReference type="EMBL" id="KHF40502.1"/>
    </source>
</evidence>
<dbReference type="Pfam" id="PF00144">
    <property type="entry name" value="Beta-lactamase"/>
    <property type="match status" value="1"/>
</dbReference>
<dbReference type="EC" id="3.5.2.6" evidence="5"/>
<dbReference type="InterPro" id="IPR001586">
    <property type="entry name" value="Beta-lactam_class-C_AS"/>
</dbReference>
<keyword evidence="3 5" id="KW-0046">Antibiotic resistance</keyword>
<keyword evidence="8" id="KW-1185">Reference proteome</keyword>
<dbReference type="GO" id="GO:0008800">
    <property type="term" value="F:beta-lactamase activity"/>
    <property type="evidence" value="ECO:0007669"/>
    <property type="project" value="UniProtKB-UniRule"/>
</dbReference>
<dbReference type="InterPro" id="IPR012338">
    <property type="entry name" value="Beta-lactam/transpept-like"/>
</dbReference>
<dbReference type="GO" id="GO:0017001">
    <property type="term" value="P:antibiotic catabolic process"/>
    <property type="evidence" value="ECO:0007669"/>
    <property type="project" value="InterPro"/>
</dbReference>
<reference evidence="7 8" key="1">
    <citation type="submission" date="2014-09" db="EMBL/GenBank/DDBJ databases">
        <title>Genome sequencing and annotation of Bacillus Okhensis strain Kh10-101T.</title>
        <authorList>
            <person name="Prakash J.S."/>
        </authorList>
    </citation>
    <scope>NUCLEOTIDE SEQUENCE [LARGE SCALE GENOMIC DNA]</scope>
    <source>
        <strain evidence="8">Kh10-101T</strain>
    </source>
</reference>
<comment type="catalytic activity">
    <reaction evidence="5">
        <text>a beta-lactam + H2O = a substituted beta-amino acid</text>
        <dbReference type="Rhea" id="RHEA:20401"/>
        <dbReference type="ChEBI" id="CHEBI:15377"/>
        <dbReference type="ChEBI" id="CHEBI:35627"/>
        <dbReference type="ChEBI" id="CHEBI:140347"/>
        <dbReference type="EC" id="3.5.2.6"/>
    </reaction>
</comment>
<sequence>METRIKNILVSNKIISNDSSILIGIVNQNGRQIYSVGIEDKSSIPVEDRIFEIGSISKVFTAVFLQTMIRDNIVQLDDSVLKYQPSYIQAFSNNREETTLRDLITHQSNLPRDASNIKVLDKMNPFATYQPKDLDEFLSNFQLKKYKNKWKYSNVGVGVLGNLLASVLGTEYEEAINARICKPLGLHSTFINISDNNQRRVIKSYMKKKEIPPFSIPALPGAGGLKSTLNDMLTFLEGNLGLTDNPLQEVFNQTHKIQNNIRVDNNTLMGLGWMISKDKQTQDYIHWHTGGTVGFNTYIGMKKEKKMGIIIATTQKHSMWQLVKILLGLGETIGEEIAFEVYNHLLSTE</sequence>
<comment type="caution">
    <text evidence="7">The sequence shown here is derived from an EMBL/GenBank/DDBJ whole genome shotgun (WGS) entry which is preliminary data.</text>
</comment>
<dbReference type="PANTHER" id="PTHR22935:SF95">
    <property type="entry name" value="BETA-LACTAMASE-LIKE 1-RELATED"/>
    <property type="match status" value="1"/>
</dbReference>
<dbReference type="PROSITE" id="PS00336">
    <property type="entry name" value="BETA_LACTAMASE_C"/>
    <property type="match status" value="1"/>
</dbReference>
<accession>A0A0B0II02</accession>
<dbReference type="RefSeq" id="WP_034628313.1">
    <property type="nucleotide sequence ID" value="NZ_JRJU01000009.1"/>
</dbReference>
<keyword evidence="2 5" id="KW-0378">Hydrolase</keyword>
<protein>
    <recommendedName>
        <fullName evidence="5">Beta-lactamase</fullName>
        <ecNumber evidence="5">3.5.2.6</ecNumber>
    </recommendedName>
</protein>
<comment type="similarity">
    <text evidence="4">Belongs to the beta-lactamase family.</text>
</comment>
<evidence type="ECO:0000256" key="5">
    <source>
        <dbReference type="RuleBase" id="RU361140"/>
    </source>
</evidence>
<name>A0A0B0II02_9BACI</name>
<evidence type="ECO:0000256" key="2">
    <source>
        <dbReference type="ARBA" id="ARBA00022801"/>
    </source>
</evidence>
<comment type="similarity">
    <text evidence="1 5">Belongs to the class-C beta-lactamase family.</text>
</comment>
<evidence type="ECO:0000256" key="4">
    <source>
        <dbReference type="ARBA" id="ARBA00038473"/>
    </source>
</evidence>